<dbReference type="Proteomes" id="UP000288805">
    <property type="component" value="Unassembled WGS sequence"/>
</dbReference>
<keyword evidence="2" id="KW-0548">Nucleotidyltransferase</keyword>
<dbReference type="InterPro" id="IPR043502">
    <property type="entry name" value="DNA/RNA_pol_sf"/>
</dbReference>
<evidence type="ECO:0000256" key="1">
    <source>
        <dbReference type="ARBA" id="ARBA00022679"/>
    </source>
</evidence>
<gene>
    <name evidence="8" type="primary">pol_602</name>
    <name evidence="8" type="ORF">CK203_065845</name>
</gene>
<dbReference type="PANTHER" id="PTHR34072:SF52">
    <property type="entry name" value="RIBONUCLEASE H"/>
    <property type="match status" value="1"/>
</dbReference>
<evidence type="ECO:0000256" key="2">
    <source>
        <dbReference type="ARBA" id="ARBA00022695"/>
    </source>
</evidence>
<evidence type="ECO:0000313" key="8">
    <source>
        <dbReference type="EMBL" id="RVW64755.1"/>
    </source>
</evidence>
<keyword evidence="4" id="KW-0255">Endonuclease</keyword>
<dbReference type="GO" id="GO:0016787">
    <property type="term" value="F:hydrolase activity"/>
    <property type="evidence" value="ECO:0007669"/>
    <property type="project" value="UniProtKB-KW"/>
</dbReference>
<accession>A0A438FXW9</accession>
<organism evidence="8 9">
    <name type="scientific">Vitis vinifera</name>
    <name type="common">Grape</name>
    <dbReference type="NCBI Taxonomy" id="29760"/>
    <lineage>
        <taxon>Eukaryota</taxon>
        <taxon>Viridiplantae</taxon>
        <taxon>Streptophyta</taxon>
        <taxon>Embryophyta</taxon>
        <taxon>Tracheophyta</taxon>
        <taxon>Spermatophyta</taxon>
        <taxon>Magnoliopsida</taxon>
        <taxon>eudicotyledons</taxon>
        <taxon>Gunneridae</taxon>
        <taxon>Pentapetalae</taxon>
        <taxon>rosids</taxon>
        <taxon>Vitales</taxon>
        <taxon>Vitaceae</taxon>
        <taxon>Viteae</taxon>
        <taxon>Vitis</taxon>
    </lineage>
</organism>
<dbReference type="FunFam" id="3.10.20.370:FF:000001">
    <property type="entry name" value="Retrovirus-related Pol polyprotein from transposon 17.6-like protein"/>
    <property type="match status" value="1"/>
</dbReference>
<keyword evidence="1" id="KW-0808">Transferase</keyword>
<evidence type="ECO:0000256" key="6">
    <source>
        <dbReference type="ARBA" id="ARBA00022918"/>
    </source>
</evidence>
<dbReference type="GO" id="GO:0004519">
    <property type="term" value="F:endonuclease activity"/>
    <property type="evidence" value="ECO:0007669"/>
    <property type="project" value="UniProtKB-KW"/>
</dbReference>
<dbReference type="Pfam" id="PF17917">
    <property type="entry name" value="RT_RNaseH"/>
    <property type="match status" value="1"/>
</dbReference>
<dbReference type="CDD" id="cd09274">
    <property type="entry name" value="RNase_HI_RT_Ty3"/>
    <property type="match status" value="1"/>
</dbReference>
<keyword evidence="6" id="KW-0695">RNA-directed DNA polymerase</keyword>
<evidence type="ECO:0000313" key="9">
    <source>
        <dbReference type="Proteomes" id="UP000288805"/>
    </source>
</evidence>
<dbReference type="InterPro" id="IPR041373">
    <property type="entry name" value="RT_RNaseH"/>
</dbReference>
<dbReference type="GO" id="GO:0003964">
    <property type="term" value="F:RNA-directed DNA polymerase activity"/>
    <property type="evidence" value="ECO:0007669"/>
    <property type="project" value="UniProtKB-KW"/>
</dbReference>
<protein>
    <submittedName>
        <fullName evidence="8">Retrovirus-related Pol polyprotein from transposon 17.6</fullName>
    </submittedName>
</protein>
<reference evidence="8 9" key="1">
    <citation type="journal article" date="2018" name="PLoS Genet.">
        <title>Population sequencing reveals clonal diversity and ancestral inbreeding in the grapevine cultivar Chardonnay.</title>
        <authorList>
            <person name="Roach M.J."/>
            <person name="Johnson D.L."/>
            <person name="Bohlmann J."/>
            <person name="van Vuuren H.J."/>
            <person name="Jones S.J."/>
            <person name="Pretorius I.S."/>
            <person name="Schmidt S.A."/>
            <person name="Borneman A.R."/>
        </authorList>
    </citation>
    <scope>NUCLEOTIDE SEQUENCE [LARGE SCALE GENOMIC DNA]</scope>
    <source>
        <strain evidence="9">cv. Chardonnay</strain>
        <tissue evidence="8">Leaf</tissue>
    </source>
</reference>
<keyword evidence="3" id="KW-0540">Nuclease</keyword>
<dbReference type="PANTHER" id="PTHR34072">
    <property type="entry name" value="ENZYMATIC POLYPROTEIN-RELATED"/>
    <property type="match status" value="1"/>
</dbReference>
<evidence type="ECO:0000259" key="7">
    <source>
        <dbReference type="Pfam" id="PF17917"/>
    </source>
</evidence>
<feature type="domain" description="Reverse transcriptase RNase H-like" evidence="7">
    <location>
        <begin position="31"/>
        <end position="125"/>
    </location>
</feature>
<evidence type="ECO:0000256" key="4">
    <source>
        <dbReference type="ARBA" id="ARBA00022759"/>
    </source>
</evidence>
<dbReference type="Gene3D" id="3.10.20.370">
    <property type="match status" value="1"/>
</dbReference>
<dbReference type="AlphaFoldDB" id="A0A438FXW9"/>
<comment type="caution">
    <text evidence="8">The sequence shown here is derived from an EMBL/GenBank/DDBJ whole genome shotgun (WGS) entry which is preliminary data.</text>
</comment>
<sequence>MDEKCENAFQELKRKLTIALMLTTPISGELFMVYCDTSIVGLGCVLMQQGKVIAYASRKLKSHEQNYPTYELELAVVVFVLKTWRHYLYGEKFEVYFDHKSLKYIFTQRDLNSRQRRWMETLEDYDFTLHYHPRKVNVIVDALSRKSYDQLSSLWLREFKMHAIIEDFELCLGSKG</sequence>
<name>A0A438FXW9_VITVI</name>
<keyword evidence="5" id="KW-0378">Hydrolase</keyword>
<proteinExistence type="predicted"/>
<evidence type="ECO:0000256" key="3">
    <source>
        <dbReference type="ARBA" id="ARBA00022722"/>
    </source>
</evidence>
<dbReference type="SUPFAM" id="SSF56672">
    <property type="entry name" value="DNA/RNA polymerases"/>
    <property type="match status" value="1"/>
</dbReference>
<dbReference type="EMBL" id="QGNW01000706">
    <property type="protein sequence ID" value="RVW64755.1"/>
    <property type="molecule type" value="Genomic_DNA"/>
</dbReference>
<evidence type="ECO:0000256" key="5">
    <source>
        <dbReference type="ARBA" id="ARBA00022801"/>
    </source>
</evidence>